<keyword evidence="2" id="KW-1185">Reference proteome</keyword>
<protein>
    <submittedName>
        <fullName evidence="1">Acyl carrier protein</fullName>
    </submittedName>
</protein>
<dbReference type="AlphaFoldDB" id="A0A974SS14"/>
<dbReference type="Proteomes" id="UP000663444">
    <property type="component" value="Chromosome"/>
</dbReference>
<dbReference type="KEGG" id="ares:IWH25_09265"/>
<name>A0A974SS14_9RHOO</name>
<accession>A0A974SS14</accession>
<sequence length="82" mass="9226">MNDDIREFIVKLLLEKGAIPDGIAVDDYRYLDNGHIDSIGFIKFIFRVEEQFRVRFVEADIGGAEIRSVGGLVRLIATKQAA</sequence>
<organism evidence="1 2">
    <name type="scientific">Azospira restricta</name>
    <dbReference type="NCBI Taxonomy" id="404405"/>
    <lineage>
        <taxon>Bacteria</taxon>
        <taxon>Pseudomonadati</taxon>
        <taxon>Pseudomonadota</taxon>
        <taxon>Betaproteobacteria</taxon>
        <taxon>Rhodocyclales</taxon>
        <taxon>Rhodocyclaceae</taxon>
        <taxon>Azospira</taxon>
    </lineage>
</organism>
<evidence type="ECO:0000313" key="2">
    <source>
        <dbReference type="Proteomes" id="UP000663444"/>
    </source>
</evidence>
<dbReference type="Gene3D" id="1.10.1200.10">
    <property type="entry name" value="ACP-like"/>
    <property type="match status" value="1"/>
</dbReference>
<evidence type="ECO:0000313" key="1">
    <source>
        <dbReference type="EMBL" id="QRJ65491.1"/>
    </source>
</evidence>
<dbReference type="EMBL" id="CP064781">
    <property type="protein sequence ID" value="QRJ65491.1"/>
    <property type="molecule type" value="Genomic_DNA"/>
</dbReference>
<proteinExistence type="predicted"/>
<dbReference type="SUPFAM" id="SSF47336">
    <property type="entry name" value="ACP-like"/>
    <property type="match status" value="1"/>
</dbReference>
<reference evidence="1" key="1">
    <citation type="submission" date="2020-11" db="EMBL/GenBank/DDBJ databases">
        <title>Azospira restricta DSM 18626 genome sequence.</title>
        <authorList>
            <person name="Moe W.M."/>
        </authorList>
    </citation>
    <scope>NUCLEOTIDE SEQUENCE</scope>
    <source>
        <strain evidence="1">DSM 18626</strain>
    </source>
</reference>
<gene>
    <name evidence="1" type="ORF">IWH25_09265</name>
</gene>
<dbReference type="RefSeq" id="WP_203389022.1">
    <property type="nucleotide sequence ID" value="NZ_CP064781.1"/>
</dbReference>
<dbReference type="InterPro" id="IPR036736">
    <property type="entry name" value="ACP-like_sf"/>
</dbReference>